<keyword evidence="6 7" id="KW-0472">Membrane</keyword>
<evidence type="ECO:0000256" key="1">
    <source>
        <dbReference type="ARBA" id="ARBA00004651"/>
    </source>
</evidence>
<dbReference type="Proteomes" id="UP001147830">
    <property type="component" value="Unassembled WGS sequence"/>
</dbReference>
<protein>
    <recommendedName>
        <fullName evidence="10">ABC transporter permease</fullName>
    </recommendedName>
</protein>
<keyword evidence="2" id="KW-0813">Transport</keyword>
<comment type="caution">
    <text evidence="8">The sequence shown here is derived from an EMBL/GenBank/DDBJ whole genome shotgun (WGS) entry which is preliminary data.</text>
</comment>
<dbReference type="GO" id="GO:0005886">
    <property type="term" value="C:plasma membrane"/>
    <property type="evidence" value="ECO:0007669"/>
    <property type="project" value="UniProtKB-SubCell"/>
</dbReference>
<accession>A0A9X2WEK5</accession>
<evidence type="ECO:0008006" key="10">
    <source>
        <dbReference type="Google" id="ProtNLM"/>
    </source>
</evidence>
<dbReference type="PANTHER" id="PTHR30043">
    <property type="entry name" value="PHOSPHONATES TRANSPORT SYSTEM PERMEASE PROTEIN"/>
    <property type="match status" value="1"/>
</dbReference>
<evidence type="ECO:0000256" key="7">
    <source>
        <dbReference type="SAM" id="Phobius"/>
    </source>
</evidence>
<feature type="transmembrane region" description="Helical" evidence="7">
    <location>
        <begin position="443"/>
        <end position="463"/>
    </location>
</feature>
<keyword evidence="4 7" id="KW-0812">Transmembrane</keyword>
<feature type="transmembrane region" description="Helical" evidence="7">
    <location>
        <begin position="322"/>
        <end position="342"/>
    </location>
</feature>
<organism evidence="8 9">
    <name type="scientific">Thalassolituus pacificus</name>
    <dbReference type="NCBI Taxonomy" id="2975440"/>
    <lineage>
        <taxon>Bacteria</taxon>
        <taxon>Pseudomonadati</taxon>
        <taxon>Pseudomonadota</taxon>
        <taxon>Gammaproteobacteria</taxon>
        <taxon>Oceanospirillales</taxon>
        <taxon>Oceanospirillaceae</taxon>
        <taxon>Thalassolituus</taxon>
    </lineage>
</organism>
<name>A0A9X2WEK5_9GAMM</name>
<dbReference type="RefSeq" id="WP_260975794.1">
    <property type="nucleotide sequence ID" value="NZ_JAOANI010000015.1"/>
</dbReference>
<reference evidence="8" key="2">
    <citation type="submission" date="2022-08" db="EMBL/GenBank/DDBJ databases">
        <authorList>
            <person name="Dong C."/>
        </authorList>
    </citation>
    <scope>NUCLEOTIDE SEQUENCE</scope>
    <source>
        <strain evidence="8">59MF3M-4</strain>
    </source>
</reference>
<comment type="subcellular location">
    <subcellularLocation>
        <location evidence="1">Cell membrane</location>
        <topology evidence="1">Multi-pass membrane protein</topology>
    </subcellularLocation>
</comment>
<feature type="transmembrane region" description="Helical" evidence="7">
    <location>
        <begin position="235"/>
        <end position="253"/>
    </location>
</feature>
<feature type="transmembrane region" description="Helical" evidence="7">
    <location>
        <begin position="84"/>
        <end position="106"/>
    </location>
</feature>
<gene>
    <name evidence="8" type="ORF">NYR02_07705</name>
</gene>
<sequence length="509" mass="56962">MRPDSDALVLLNRLPGVRPAHSSGRRLRRISLLFIAIALVCLFLADLALYPTDPWRELGRIGWGFITPYWADSSTLFSALGQTVAFALLALIISVPLGLILAVFYYWRPVRMLAAAVRSVHEIFWGLLFMQLYGLSATTGLLAILIPYTGVFAKVFAEMFDRQAPQPTLAVSPLSSRISRYAYTLIPQSLGEMRSYCRYRFECALRSSAILGFIGLPTLGFHLETAFKQGQYSEAAALLWVFFILIASIRFWLRGWLLPVYAALALWLLPQSPPLGSSYAWQFISQDIWPRALQQGDLSAAATWYWREFSQVAWPALLQTLYLTQIALVLTGVIALLCYPLASQAISGRAMRWPGRLLLLIMRSTPEMMIAFILLLLLGPSGLPAVLALALHNGGLIAFLLANHSEQQPQRADDPKGINRYLYLHTPRLYPGFLAFLFYRWEVILRESAMMGILGIATIGFYIDSAFEEIRYDKAFFLIVVAAALNILIDSLSRRIRRRAGADLSAGVG</sequence>
<keyword evidence="3" id="KW-1003">Cell membrane</keyword>
<reference evidence="8" key="1">
    <citation type="journal article" date="2022" name="Front. Microbiol.">
        <title>Genome-based taxonomic rearrangement of Oceanobacter-related bacteria including the description of Thalassolituus hydrocarbonoclasticus sp. nov. and Thalassolituus pacificus sp. nov. and emended description of the genus Thalassolituus.</title>
        <authorList>
            <person name="Dong C."/>
            <person name="Wei L."/>
            <person name="Wang J."/>
            <person name="Lai Q."/>
            <person name="Huang Z."/>
            <person name="Shao Z."/>
        </authorList>
    </citation>
    <scope>NUCLEOTIDE SEQUENCE</scope>
    <source>
        <strain evidence="8">59MF3M-4</strain>
    </source>
</reference>
<evidence type="ECO:0000256" key="6">
    <source>
        <dbReference type="ARBA" id="ARBA00023136"/>
    </source>
</evidence>
<evidence type="ECO:0000256" key="2">
    <source>
        <dbReference type="ARBA" id="ARBA00022448"/>
    </source>
</evidence>
<proteinExistence type="predicted"/>
<feature type="transmembrane region" description="Helical" evidence="7">
    <location>
        <begin position="203"/>
        <end position="223"/>
    </location>
</feature>
<keyword evidence="9" id="KW-1185">Reference proteome</keyword>
<keyword evidence="5 7" id="KW-1133">Transmembrane helix</keyword>
<evidence type="ECO:0000256" key="4">
    <source>
        <dbReference type="ARBA" id="ARBA00022692"/>
    </source>
</evidence>
<evidence type="ECO:0000313" key="8">
    <source>
        <dbReference type="EMBL" id="MCT7358898.1"/>
    </source>
</evidence>
<evidence type="ECO:0000256" key="3">
    <source>
        <dbReference type="ARBA" id="ARBA00022475"/>
    </source>
</evidence>
<dbReference type="InterPro" id="IPR035906">
    <property type="entry name" value="MetI-like_sf"/>
</dbReference>
<dbReference type="SUPFAM" id="SSF161098">
    <property type="entry name" value="MetI-like"/>
    <property type="match status" value="2"/>
</dbReference>
<evidence type="ECO:0000256" key="5">
    <source>
        <dbReference type="ARBA" id="ARBA00022989"/>
    </source>
</evidence>
<dbReference type="Gene3D" id="1.10.3720.10">
    <property type="entry name" value="MetI-like"/>
    <property type="match status" value="2"/>
</dbReference>
<dbReference type="EMBL" id="JAOANI010000015">
    <property type="protein sequence ID" value="MCT7358898.1"/>
    <property type="molecule type" value="Genomic_DNA"/>
</dbReference>
<feature type="transmembrane region" description="Helical" evidence="7">
    <location>
        <begin position="475"/>
        <end position="492"/>
    </location>
</feature>
<dbReference type="PANTHER" id="PTHR30043:SF1">
    <property type="entry name" value="ABC TRANSPORT SYSTEM PERMEASE PROTEIN P69"/>
    <property type="match status" value="1"/>
</dbReference>
<feature type="transmembrane region" description="Helical" evidence="7">
    <location>
        <begin position="30"/>
        <end position="50"/>
    </location>
</feature>
<evidence type="ECO:0000313" key="9">
    <source>
        <dbReference type="Proteomes" id="UP001147830"/>
    </source>
</evidence>
<dbReference type="AlphaFoldDB" id="A0A9X2WEK5"/>